<accession>A0A7U7ESZ8</accession>
<proteinExistence type="predicted"/>
<comment type="caution">
    <text evidence="2">The sequence shown here is derived from an EMBL/GenBank/DDBJ whole genome shotgun (WGS) entry which is preliminary data.</text>
</comment>
<organism evidence="2 3">
    <name type="scientific">Zestomonas carbonaria</name>
    <dbReference type="NCBI Taxonomy" id="2762745"/>
    <lineage>
        <taxon>Bacteria</taxon>
        <taxon>Pseudomonadati</taxon>
        <taxon>Pseudomonadota</taxon>
        <taxon>Gammaproteobacteria</taxon>
        <taxon>Pseudomonadales</taxon>
        <taxon>Pseudomonadaceae</taxon>
        <taxon>Zestomonas</taxon>
    </lineage>
</organism>
<dbReference type="EMBL" id="CAJFCI010000100">
    <property type="protein sequence ID" value="CAD5110598.1"/>
    <property type="molecule type" value="Genomic_DNA"/>
</dbReference>
<dbReference type="AlphaFoldDB" id="A0A7U7ESZ8"/>
<protein>
    <submittedName>
        <fullName evidence="2">Uncharacterized protein</fullName>
    </submittedName>
</protein>
<reference evidence="2 3" key="1">
    <citation type="submission" date="2020-08" db="EMBL/GenBank/DDBJ databases">
        <authorList>
            <person name="Criscuolo A."/>
        </authorList>
    </citation>
    <scope>NUCLEOTIDE SEQUENCE [LARGE SCALE GENOMIC DNA]</scope>
    <source>
        <strain evidence="2">CIP111764</strain>
    </source>
</reference>
<name>A0A7U7ESZ8_9GAMM</name>
<dbReference type="Proteomes" id="UP000583387">
    <property type="component" value="Unassembled WGS sequence"/>
</dbReference>
<sequence>MMKKYFLAFKIATFLFLSPHAHASETITFIRGDLDSDKKNDEIKIFSIKNSEHYGLSITLSSGKRFENKDFIPGAQLVSKGDIQEFNGIAINNGAVNIFYNYCGPEYSICSNRTLIVAYKEESLDFIGQKVVSYSNGFTNSFYEATSPATPLTELTYESYLQRDQPAEQDFTRQFGNCIADLGLSALDDIADALQQETYPDWLTEKGCITTQLVSGMLTQGEIDTKNRPTLL</sequence>
<feature type="chain" id="PRO_5031159712" evidence="1">
    <location>
        <begin position="24"/>
        <end position="232"/>
    </location>
</feature>
<evidence type="ECO:0000256" key="1">
    <source>
        <dbReference type="SAM" id="SignalP"/>
    </source>
</evidence>
<feature type="signal peptide" evidence="1">
    <location>
        <begin position="1"/>
        <end position="23"/>
    </location>
</feature>
<evidence type="ECO:0000313" key="2">
    <source>
        <dbReference type="EMBL" id="CAD5110598.1"/>
    </source>
</evidence>
<gene>
    <name evidence="2" type="ORF">PSEWESI4_04921</name>
</gene>
<evidence type="ECO:0000313" key="3">
    <source>
        <dbReference type="Proteomes" id="UP000583387"/>
    </source>
</evidence>
<keyword evidence="3" id="KW-1185">Reference proteome</keyword>
<keyword evidence="1" id="KW-0732">Signal</keyword>